<dbReference type="AlphaFoldDB" id="K2N387"/>
<protein>
    <submittedName>
        <fullName evidence="2">Uncharacterized protein</fullName>
    </submittedName>
</protein>
<organism evidence="2 3">
    <name type="scientific">Trypanosoma cruzi marinkellei</name>
    <dbReference type="NCBI Taxonomy" id="85056"/>
    <lineage>
        <taxon>Eukaryota</taxon>
        <taxon>Discoba</taxon>
        <taxon>Euglenozoa</taxon>
        <taxon>Kinetoplastea</taxon>
        <taxon>Metakinetoplastina</taxon>
        <taxon>Trypanosomatida</taxon>
        <taxon>Trypanosomatidae</taxon>
        <taxon>Trypanosoma</taxon>
        <taxon>Schizotrypanum</taxon>
    </lineage>
</organism>
<feature type="compositionally biased region" description="Basic and acidic residues" evidence="1">
    <location>
        <begin position="1"/>
        <end position="12"/>
    </location>
</feature>
<dbReference type="Proteomes" id="UP000007350">
    <property type="component" value="Unassembled WGS sequence"/>
</dbReference>
<feature type="region of interest" description="Disordered" evidence="1">
    <location>
        <begin position="1"/>
        <end position="83"/>
    </location>
</feature>
<gene>
    <name evidence="2" type="ORF">MOQ_003745</name>
</gene>
<dbReference type="OrthoDB" id="246496at2759"/>
<sequence length="391" mass="42824">MTTERPCGERNGHTHSSSAADGTFDQPGTAMLLYGGLPPLPKSSVQRSEGSTEREFDEAVVAASSVARGDTSPGGSPHTEVHEAHVPTKNYFVSSNEEEHVDPFISAMSPEKCIDHPQRRARGALMPPLPSPGGADAGTVAQSEMHTSPMTKTHTPELRITMYENYELRRELATVRASLQQALQTIETRELECVELHRLVDEMQAQLNGLKPAANLRPTQTDAQGNGEGSFRPEKSAFKIQAANETTEPQIIGKHESDEECRMTPSRELFAAEVKHDAHTEASTATAIAAVKMDATDTLITVEETTSIKQLCEERDRLAKELAETKIVVAEQETVLDRLGLRFPYPGALVGAARRTIPAFEPLHNSRKKKPGSLVNDRTMQMRGERAEGRE</sequence>
<accession>K2N387</accession>
<feature type="region of interest" description="Disordered" evidence="1">
    <location>
        <begin position="363"/>
        <end position="391"/>
    </location>
</feature>
<comment type="caution">
    <text evidence="2">The sequence shown here is derived from an EMBL/GenBank/DDBJ whole genome shotgun (WGS) entry which is preliminary data.</text>
</comment>
<reference evidence="2 3" key="1">
    <citation type="journal article" date="2012" name="BMC Genomics">
        <title>Comparative genomic analysis of human infective Trypanosoma cruzi lineages with the bat-restricted subspecies T. cruzi marinkellei.</title>
        <authorList>
            <person name="Franzen O."/>
            <person name="Talavera-Lopez C."/>
            <person name="Ochaya S."/>
            <person name="Butler C.E."/>
            <person name="Messenger L.A."/>
            <person name="Lewis M.D."/>
            <person name="Llewellyn M.S."/>
            <person name="Marinkelle C.J."/>
            <person name="Tyler K.M."/>
            <person name="Miles M.A."/>
            <person name="Andersson B."/>
        </authorList>
    </citation>
    <scope>NUCLEOTIDE SEQUENCE [LARGE SCALE GENOMIC DNA]</scope>
    <source>
        <strain evidence="2 3">B7</strain>
    </source>
</reference>
<evidence type="ECO:0000256" key="1">
    <source>
        <dbReference type="SAM" id="MobiDB-lite"/>
    </source>
</evidence>
<dbReference type="EMBL" id="AHKC01009851">
    <property type="protein sequence ID" value="EKF32409.1"/>
    <property type="molecule type" value="Genomic_DNA"/>
</dbReference>
<proteinExistence type="predicted"/>
<name>K2N387_TRYCR</name>
<evidence type="ECO:0000313" key="2">
    <source>
        <dbReference type="EMBL" id="EKF32409.1"/>
    </source>
</evidence>
<evidence type="ECO:0000313" key="3">
    <source>
        <dbReference type="Proteomes" id="UP000007350"/>
    </source>
</evidence>
<keyword evidence="3" id="KW-1185">Reference proteome</keyword>